<reference evidence="3 4" key="1">
    <citation type="submission" date="2020-05" db="EMBL/GenBank/DDBJ databases">
        <title>Genome sequence of Kribbella sandramycini ATCC 39419.</title>
        <authorList>
            <person name="Maclea K.S."/>
            <person name="Fair J.L."/>
        </authorList>
    </citation>
    <scope>NUCLEOTIDE SEQUENCE [LARGE SCALE GENOMIC DNA]</scope>
    <source>
        <strain evidence="3 4">ATCC 39419</strain>
    </source>
</reference>
<dbReference type="SUPFAM" id="SSF109854">
    <property type="entry name" value="DinB/YfiT-like putative metalloenzymes"/>
    <property type="match status" value="1"/>
</dbReference>
<name>A0A7Y4NXX2_9ACTN</name>
<evidence type="ECO:0000313" key="5">
    <source>
        <dbReference type="Proteomes" id="UP000553957"/>
    </source>
</evidence>
<keyword evidence="4" id="KW-1185">Reference proteome</keyword>
<evidence type="ECO:0000313" key="4">
    <source>
        <dbReference type="Proteomes" id="UP000534306"/>
    </source>
</evidence>
<dbReference type="InterPro" id="IPR024775">
    <property type="entry name" value="DinB-like"/>
</dbReference>
<proteinExistence type="predicted"/>
<dbReference type="EMBL" id="JABJRC010000001">
    <property type="protein sequence ID" value="NOL39213.1"/>
    <property type="molecule type" value="Genomic_DNA"/>
</dbReference>
<protein>
    <submittedName>
        <fullName evidence="3">DinB family protein</fullName>
    </submittedName>
    <submittedName>
        <fullName evidence="2">Putative damage-inducible protein DinB</fullName>
    </submittedName>
</protein>
<dbReference type="InterPro" id="IPR034660">
    <property type="entry name" value="DinB/YfiT-like"/>
</dbReference>
<evidence type="ECO:0000313" key="3">
    <source>
        <dbReference type="EMBL" id="NOL39213.1"/>
    </source>
</evidence>
<dbReference type="AlphaFoldDB" id="A0A7Y4NXX2"/>
<reference evidence="2 5" key="2">
    <citation type="submission" date="2020-08" db="EMBL/GenBank/DDBJ databases">
        <title>Sequencing the genomes of 1000 actinobacteria strains.</title>
        <authorList>
            <person name="Klenk H.-P."/>
        </authorList>
    </citation>
    <scope>NUCLEOTIDE SEQUENCE [LARGE SCALE GENOMIC DNA]</scope>
    <source>
        <strain evidence="2 5">DSM 15626</strain>
    </source>
</reference>
<comment type="caution">
    <text evidence="3">The sequence shown here is derived from an EMBL/GenBank/DDBJ whole genome shotgun (WGS) entry which is preliminary data.</text>
</comment>
<evidence type="ECO:0000313" key="2">
    <source>
        <dbReference type="EMBL" id="MBB6568193.1"/>
    </source>
</evidence>
<accession>A0A7Y4NXX2</accession>
<feature type="domain" description="DinB-like" evidence="1">
    <location>
        <begin position="11"/>
        <end position="157"/>
    </location>
</feature>
<sequence length="166" mass="18355">MKSSEILIDGFSRVQEQVHAVLGGIDEKALTARPSDTANSIAWLIWHLTRIQDDHLADAAGHEQVHTADGWHARLGLPFDAADTGYDHSSEQVGQVVLSAELLRGYYDAVHARTLDFLRLLTEPELDRIVDTRWNPPVTLAVRLVSVLDDDLEHIGQAAYVKGLVS</sequence>
<dbReference type="RefSeq" id="WP_171670785.1">
    <property type="nucleotide sequence ID" value="NZ_BAAAGT010000003.1"/>
</dbReference>
<dbReference type="Proteomes" id="UP000553957">
    <property type="component" value="Unassembled WGS sequence"/>
</dbReference>
<dbReference type="Gene3D" id="1.20.120.450">
    <property type="entry name" value="dinb family like domain"/>
    <property type="match status" value="1"/>
</dbReference>
<gene>
    <name evidence="2" type="ORF">HNR71_003830</name>
    <name evidence="3" type="ORF">HPO96_03040</name>
</gene>
<dbReference type="Pfam" id="PF12867">
    <property type="entry name" value="DinB_2"/>
    <property type="match status" value="1"/>
</dbReference>
<dbReference type="Proteomes" id="UP000534306">
    <property type="component" value="Unassembled WGS sequence"/>
</dbReference>
<dbReference type="NCBIfam" id="NF047843">
    <property type="entry name" value="MST_Rv0443"/>
    <property type="match status" value="1"/>
</dbReference>
<evidence type="ECO:0000259" key="1">
    <source>
        <dbReference type="Pfam" id="PF12867"/>
    </source>
</evidence>
<organism evidence="3 4">
    <name type="scientific">Kribbella sandramycini</name>
    <dbReference type="NCBI Taxonomy" id="60450"/>
    <lineage>
        <taxon>Bacteria</taxon>
        <taxon>Bacillati</taxon>
        <taxon>Actinomycetota</taxon>
        <taxon>Actinomycetes</taxon>
        <taxon>Propionibacteriales</taxon>
        <taxon>Kribbellaceae</taxon>
        <taxon>Kribbella</taxon>
    </lineage>
</organism>
<dbReference type="EMBL" id="JACHKF010000001">
    <property type="protein sequence ID" value="MBB6568193.1"/>
    <property type="molecule type" value="Genomic_DNA"/>
</dbReference>